<reference evidence="2" key="1">
    <citation type="submission" date="2023-01" db="EMBL/GenBank/DDBJ databases">
        <title>Colletotrichum chrysophilum M932 genome sequence.</title>
        <authorList>
            <person name="Baroncelli R."/>
        </authorList>
    </citation>
    <scope>NUCLEOTIDE SEQUENCE</scope>
    <source>
        <strain evidence="2">M932</strain>
    </source>
</reference>
<dbReference type="Pfam" id="PF13489">
    <property type="entry name" value="Methyltransf_23"/>
    <property type="match status" value="1"/>
</dbReference>
<sequence>MCLGAHMHVDFRWFLLPGRRRGGPTGRIVWPPQKGLSTPPKSPGAPFVFTFEFKVSSSIVLGSLISKLRRDSNAKRSLNMAEAETRAIDHEVAIAADERIGSRSKLRLPLLSPPAAALCLNSIAYAGSAQSLASSSTSVTSSLLQYRIENGRTYHSYKEGKYVMPNDARESDRLGISWTAESLSYEMADEINADSQHELMIYTLRDRLGLAPPCDPKAKVGRVLDVGTGTGIWAADFGELHPEADVSHPRGNYITVARLFSNSVSASQVLGMDLSAPAAEFVPPNVKFEIDDLEEDWTYSRPFDYIHHRLLNSCINDWHAYLTKIYENLVPGGYVELQEGEIHLKSDDDTLPADSDLAKYADLIQEAAEKAGRKWQDIRDVKAMMIEIGFVDVELYCYKWPINDWPKEEYYKVLGTYNCENTSNACEAMSMALFTRVLGWSRDEVNVFLISVRKDLKNRAYHAYFPIPIIVGRKPEAKKTPAKTDA</sequence>
<dbReference type="CDD" id="cd02440">
    <property type="entry name" value="AdoMet_MTases"/>
    <property type="match status" value="1"/>
</dbReference>
<proteinExistence type="inferred from homology"/>
<organism evidence="2 3">
    <name type="scientific">Colletotrichum chrysophilum</name>
    <dbReference type="NCBI Taxonomy" id="1836956"/>
    <lineage>
        <taxon>Eukaryota</taxon>
        <taxon>Fungi</taxon>
        <taxon>Dikarya</taxon>
        <taxon>Ascomycota</taxon>
        <taxon>Pezizomycotina</taxon>
        <taxon>Sordariomycetes</taxon>
        <taxon>Hypocreomycetidae</taxon>
        <taxon>Glomerellales</taxon>
        <taxon>Glomerellaceae</taxon>
        <taxon>Colletotrichum</taxon>
        <taxon>Colletotrichum gloeosporioides species complex</taxon>
    </lineage>
</organism>
<dbReference type="AlphaFoldDB" id="A0AAD9EI11"/>
<dbReference type="Proteomes" id="UP001243330">
    <property type="component" value="Unassembled WGS sequence"/>
</dbReference>
<gene>
    <name evidence="2" type="ORF">CCHR01_11818</name>
</gene>
<keyword evidence="3" id="KW-1185">Reference proteome</keyword>
<evidence type="ECO:0000256" key="1">
    <source>
        <dbReference type="ARBA" id="ARBA00038158"/>
    </source>
</evidence>
<dbReference type="SUPFAM" id="SSF53335">
    <property type="entry name" value="S-adenosyl-L-methionine-dependent methyltransferases"/>
    <property type="match status" value="1"/>
</dbReference>
<protein>
    <submittedName>
        <fullName evidence="2">Methyltransferase domain-containing protein</fullName>
    </submittedName>
</protein>
<evidence type="ECO:0000313" key="2">
    <source>
        <dbReference type="EMBL" id="KAK1845536.1"/>
    </source>
</evidence>
<accession>A0AAD9EI11</accession>
<comment type="similarity">
    <text evidence="1">Belongs to the methyltransferase superfamily. LaeA methyltransferase family.</text>
</comment>
<name>A0AAD9EI11_9PEZI</name>
<evidence type="ECO:0000313" key="3">
    <source>
        <dbReference type="Proteomes" id="UP001243330"/>
    </source>
</evidence>
<dbReference type="GO" id="GO:0008168">
    <property type="term" value="F:methyltransferase activity"/>
    <property type="evidence" value="ECO:0007669"/>
    <property type="project" value="UniProtKB-KW"/>
</dbReference>
<dbReference type="EMBL" id="JAQOWY010000268">
    <property type="protein sequence ID" value="KAK1845536.1"/>
    <property type="molecule type" value="Genomic_DNA"/>
</dbReference>
<keyword evidence="2" id="KW-0489">Methyltransferase</keyword>
<dbReference type="Gene3D" id="3.40.50.150">
    <property type="entry name" value="Vaccinia Virus protein VP39"/>
    <property type="match status" value="1"/>
</dbReference>
<comment type="caution">
    <text evidence="2">The sequence shown here is derived from an EMBL/GenBank/DDBJ whole genome shotgun (WGS) entry which is preliminary data.</text>
</comment>
<dbReference type="InterPro" id="IPR029063">
    <property type="entry name" value="SAM-dependent_MTases_sf"/>
</dbReference>
<keyword evidence="2" id="KW-0808">Transferase</keyword>
<dbReference type="PANTHER" id="PTHR43591">
    <property type="entry name" value="METHYLTRANSFERASE"/>
    <property type="match status" value="1"/>
</dbReference>
<dbReference type="GO" id="GO:0032259">
    <property type="term" value="P:methylation"/>
    <property type="evidence" value="ECO:0007669"/>
    <property type="project" value="UniProtKB-KW"/>
</dbReference>
<dbReference type="PANTHER" id="PTHR43591:SF24">
    <property type="entry name" value="2-METHOXY-6-POLYPRENYL-1,4-BENZOQUINOL METHYLASE, MITOCHONDRIAL"/>
    <property type="match status" value="1"/>
</dbReference>